<comment type="caution">
    <text evidence="1">The sequence shown here is derived from an EMBL/GenBank/DDBJ whole genome shotgun (WGS) entry which is preliminary data.</text>
</comment>
<evidence type="ECO:0000313" key="1">
    <source>
        <dbReference type="EMBL" id="KAH0450126.1"/>
    </source>
</evidence>
<sequence>MDSVASMISKNWIESHVPPKASAKLFYALLYIPTRSLYECELHHLFIMPPCIRGEVVEDIGGSHFEVLIKKSFSGKIRFQHIMRYQMHELPHELAQFVSA</sequence>
<proteinExistence type="predicted"/>
<dbReference type="EMBL" id="JAGFBR010000018">
    <property type="protein sequence ID" value="KAH0450126.1"/>
    <property type="molecule type" value="Genomic_DNA"/>
</dbReference>
<reference evidence="1 2" key="1">
    <citation type="journal article" date="2021" name="Hortic Res">
        <title>Chromosome-scale assembly of the Dendrobium chrysotoxum genome enhances the understanding of orchid evolution.</title>
        <authorList>
            <person name="Zhang Y."/>
            <person name="Zhang G.Q."/>
            <person name="Zhang D."/>
            <person name="Liu X.D."/>
            <person name="Xu X.Y."/>
            <person name="Sun W.H."/>
            <person name="Yu X."/>
            <person name="Zhu X."/>
            <person name="Wang Z.W."/>
            <person name="Zhao X."/>
            <person name="Zhong W.Y."/>
            <person name="Chen H."/>
            <person name="Yin W.L."/>
            <person name="Huang T."/>
            <person name="Niu S.C."/>
            <person name="Liu Z.J."/>
        </authorList>
    </citation>
    <scope>NUCLEOTIDE SEQUENCE [LARGE SCALE GENOMIC DNA]</scope>
    <source>
        <strain evidence="1">Lindl</strain>
    </source>
</reference>
<dbReference type="Proteomes" id="UP000775213">
    <property type="component" value="Unassembled WGS sequence"/>
</dbReference>
<gene>
    <name evidence="1" type="ORF">IEQ34_020818</name>
</gene>
<keyword evidence="2" id="KW-1185">Reference proteome</keyword>
<organism evidence="1 2">
    <name type="scientific">Dendrobium chrysotoxum</name>
    <name type="common">Orchid</name>
    <dbReference type="NCBI Taxonomy" id="161865"/>
    <lineage>
        <taxon>Eukaryota</taxon>
        <taxon>Viridiplantae</taxon>
        <taxon>Streptophyta</taxon>
        <taxon>Embryophyta</taxon>
        <taxon>Tracheophyta</taxon>
        <taxon>Spermatophyta</taxon>
        <taxon>Magnoliopsida</taxon>
        <taxon>Liliopsida</taxon>
        <taxon>Asparagales</taxon>
        <taxon>Orchidaceae</taxon>
        <taxon>Epidendroideae</taxon>
        <taxon>Malaxideae</taxon>
        <taxon>Dendrobiinae</taxon>
        <taxon>Dendrobium</taxon>
    </lineage>
</organism>
<accession>A0AAV7G1Z8</accession>
<evidence type="ECO:0000313" key="2">
    <source>
        <dbReference type="Proteomes" id="UP000775213"/>
    </source>
</evidence>
<protein>
    <submittedName>
        <fullName evidence="1">Uncharacterized protein</fullName>
    </submittedName>
</protein>
<dbReference type="AlphaFoldDB" id="A0AAV7G1Z8"/>
<name>A0AAV7G1Z8_DENCH</name>